<reference evidence="1 2" key="1">
    <citation type="submission" date="2016-04" db="EMBL/GenBank/DDBJ databases">
        <title>A degradative enzymes factory behind the ericoid mycorrhizal symbiosis.</title>
        <authorList>
            <consortium name="DOE Joint Genome Institute"/>
            <person name="Martino E."/>
            <person name="Morin E."/>
            <person name="Grelet G."/>
            <person name="Kuo A."/>
            <person name="Kohler A."/>
            <person name="Daghino S."/>
            <person name="Barry K."/>
            <person name="Choi C."/>
            <person name="Cichocki N."/>
            <person name="Clum A."/>
            <person name="Copeland A."/>
            <person name="Hainaut M."/>
            <person name="Haridas S."/>
            <person name="Labutti K."/>
            <person name="Lindquist E."/>
            <person name="Lipzen A."/>
            <person name="Khouja H.-R."/>
            <person name="Murat C."/>
            <person name="Ohm R."/>
            <person name="Olson A."/>
            <person name="Spatafora J."/>
            <person name="Veneault-Fourrey C."/>
            <person name="Henrissat B."/>
            <person name="Grigoriev I."/>
            <person name="Martin F."/>
            <person name="Perotto S."/>
        </authorList>
    </citation>
    <scope>NUCLEOTIDE SEQUENCE [LARGE SCALE GENOMIC DNA]</scope>
    <source>
        <strain evidence="1 2">F</strain>
    </source>
</reference>
<gene>
    <name evidence="1" type="ORF">L207DRAFT_214706</name>
</gene>
<dbReference type="AlphaFoldDB" id="A0A2J6S6V9"/>
<protein>
    <submittedName>
        <fullName evidence="1">Uncharacterized protein</fullName>
    </submittedName>
</protein>
<name>A0A2J6S6V9_HYAVF</name>
<evidence type="ECO:0000313" key="2">
    <source>
        <dbReference type="Proteomes" id="UP000235786"/>
    </source>
</evidence>
<keyword evidence="2" id="KW-1185">Reference proteome</keyword>
<dbReference type="EMBL" id="KZ613939">
    <property type="protein sequence ID" value="PMD46500.1"/>
    <property type="molecule type" value="Genomic_DNA"/>
</dbReference>
<accession>A0A2J6S6V9</accession>
<organism evidence="1 2">
    <name type="scientific">Hyaloscypha variabilis (strain UAMH 11265 / GT02V1 / F)</name>
    <name type="common">Meliniomyces variabilis</name>
    <dbReference type="NCBI Taxonomy" id="1149755"/>
    <lineage>
        <taxon>Eukaryota</taxon>
        <taxon>Fungi</taxon>
        <taxon>Dikarya</taxon>
        <taxon>Ascomycota</taxon>
        <taxon>Pezizomycotina</taxon>
        <taxon>Leotiomycetes</taxon>
        <taxon>Helotiales</taxon>
        <taxon>Hyaloscyphaceae</taxon>
        <taxon>Hyaloscypha</taxon>
        <taxon>Hyaloscypha variabilis</taxon>
    </lineage>
</organism>
<sequence>MPLRGRRLAVTLLFRSLVPKPKAHAHAATSAEGRCTAASGWDGEKVVCLKSRLRIHTVVPPNTPLHPDCSPFPVSCLVIANTFLILLPLLITCSHLCFARTSSLIVRSSPARTTPIDIPSQHCYPK</sequence>
<dbReference type="Proteomes" id="UP000235786">
    <property type="component" value="Unassembled WGS sequence"/>
</dbReference>
<evidence type="ECO:0000313" key="1">
    <source>
        <dbReference type="EMBL" id="PMD46500.1"/>
    </source>
</evidence>
<proteinExistence type="predicted"/>